<name>A0A3M5TYU3_9PSED</name>
<reference evidence="1 2" key="1">
    <citation type="submission" date="2018-08" db="EMBL/GenBank/DDBJ databases">
        <title>Recombination of ecologically and evolutionarily significant loci maintains genetic cohesion in the Pseudomonas syringae species complex.</title>
        <authorList>
            <person name="Dillon M."/>
            <person name="Thakur S."/>
            <person name="Almeida R.N.D."/>
            <person name="Weir B.S."/>
            <person name="Guttman D.S."/>
        </authorList>
    </citation>
    <scope>NUCLEOTIDE SEQUENCE [LARGE SCALE GENOMIC DNA]</scope>
    <source>
        <strain evidence="1 2">ICMP 9749</strain>
    </source>
</reference>
<dbReference type="Proteomes" id="UP000281514">
    <property type="component" value="Unassembled WGS sequence"/>
</dbReference>
<gene>
    <name evidence="1" type="ORF">ALP32_02203</name>
</gene>
<sequence length="82" mass="9017">MEGFWLELGGTLDTETYPRTPQILVSLRGDGTGKIDAPLQEMGLTREVMTTLTKFSTLPLVLKETNALCNVPTTSATFLAWK</sequence>
<dbReference type="EMBL" id="RBTX01000161">
    <property type="protein sequence ID" value="RMU38444.1"/>
    <property type="molecule type" value="Genomic_DNA"/>
</dbReference>
<organism evidence="1 2">
    <name type="scientific">Pseudomonas avellanae</name>
    <dbReference type="NCBI Taxonomy" id="46257"/>
    <lineage>
        <taxon>Bacteria</taxon>
        <taxon>Pseudomonadati</taxon>
        <taxon>Pseudomonadota</taxon>
        <taxon>Gammaproteobacteria</taxon>
        <taxon>Pseudomonadales</taxon>
        <taxon>Pseudomonadaceae</taxon>
        <taxon>Pseudomonas</taxon>
    </lineage>
</organism>
<evidence type="ECO:0000313" key="2">
    <source>
        <dbReference type="Proteomes" id="UP000281514"/>
    </source>
</evidence>
<protein>
    <submittedName>
        <fullName evidence="1">Transcriptional regulator MexT</fullName>
    </submittedName>
</protein>
<accession>A0A3M5TYU3</accession>
<comment type="caution">
    <text evidence="1">The sequence shown here is derived from an EMBL/GenBank/DDBJ whole genome shotgun (WGS) entry which is preliminary data.</text>
</comment>
<dbReference type="Gene3D" id="3.40.190.10">
    <property type="entry name" value="Periplasmic binding protein-like II"/>
    <property type="match status" value="1"/>
</dbReference>
<dbReference type="AlphaFoldDB" id="A0A3M5TYU3"/>
<dbReference type="RefSeq" id="WP_032622172.1">
    <property type="nucleotide sequence ID" value="NZ_BMNO01000097.1"/>
</dbReference>
<evidence type="ECO:0000313" key="1">
    <source>
        <dbReference type="EMBL" id="RMU38444.1"/>
    </source>
</evidence>
<proteinExistence type="predicted"/>